<dbReference type="EMBL" id="QNUK01000977">
    <property type="protein sequence ID" value="KAF5888481.1"/>
    <property type="molecule type" value="Genomic_DNA"/>
</dbReference>
<sequence length="66" mass="7101">MTEHQPFGGTGGGEGWRMEERGGGRARLGLFVGGWEASLPQPLPVDTHLQEGKSNSGQTPCYFVKL</sequence>
<keyword evidence="2" id="KW-0436">Ligase</keyword>
<gene>
    <name evidence="2" type="primary">argS</name>
    <name evidence="2" type="ORF">DAT39_021805</name>
</gene>
<comment type="caution">
    <text evidence="2">The sequence shown here is derived from an EMBL/GenBank/DDBJ whole genome shotgun (WGS) entry which is preliminary data.</text>
</comment>
<accession>A0A8J4X8K8</accession>
<feature type="region of interest" description="Disordered" evidence="1">
    <location>
        <begin position="1"/>
        <end position="21"/>
    </location>
</feature>
<evidence type="ECO:0000313" key="2">
    <source>
        <dbReference type="EMBL" id="KAF5888481.1"/>
    </source>
</evidence>
<dbReference type="Proteomes" id="UP000727407">
    <property type="component" value="Unassembled WGS sequence"/>
</dbReference>
<proteinExistence type="predicted"/>
<reference evidence="2" key="1">
    <citation type="submission" date="2020-07" db="EMBL/GenBank/DDBJ databases">
        <title>Clarias magur genome sequencing, assembly and annotation.</title>
        <authorList>
            <person name="Kushwaha B."/>
            <person name="Kumar R."/>
            <person name="Das P."/>
            <person name="Joshi C.G."/>
            <person name="Kumar D."/>
            <person name="Nagpure N.S."/>
            <person name="Pandey M."/>
            <person name="Agarwal S."/>
            <person name="Srivastava S."/>
            <person name="Singh M."/>
            <person name="Sahoo L."/>
            <person name="Jayasankar P."/>
            <person name="Meher P.K."/>
            <person name="Koringa P.G."/>
            <person name="Iquebal M.A."/>
            <person name="Das S.P."/>
            <person name="Bit A."/>
            <person name="Patnaik S."/>
            <person name="Patel N."/>
            <person name="Shah T.M."/>
            <person name="Hinsu A."/>
            <person name="Jena J.K."/>
        </authorList>
    </citation>
    <scope>NUCLEOTIDE SEQUENCE</scope>
    <source>
        <strain evidence="2">CIFAMagur01</strain>
        <tissue evidence="2">Testis</tissue>
    </source>
</reference>
<dbReference type="GO" id="GO:0016874">
    <property type="term" value="F:ligase activity"/>
    <property type="evidence" value="ECO:0007669"/>
    <property type="project" value="UniProtKB-KW"/>
</dbReference>
<organism evidence="2 3">
    <name type="scientific">Clarias magur</name>
    <name type="common">Asian catfish</name>
    <name type="synonym">Macropteronotus magur</name>
    <dbReference type="NCBI Taxonomy" id="1594786"/>
    <lineage>
        <taxon>Eukaryota</taxon>
        <taxon>Metazoa</taxon>
        <taxon>Chordata</taxon>
        <taxon>Craniata</taxon>
        <taxon>Vertebrata</taxon>
        <taxon>Euteleostomi</taxon>
        <taxon>Actinopterygii</taxon>
        <taxon>Neopterygii</taxon>
        <taxon>Teleostei</taxon>
        <taxon>Ostariophysi</taxon>
        <taxon>Siluriformes</taxon>
        <taxon>Clariidae</taxon>
        <taxon>Clarias</taxon>
    </lineage>
</organism>
<evidence type="ECO:0000313" key="3">
    <source>
        <dbReference type="Proteomes" id="UP000727407"/>
    </source>
</evidence>
<keyword evidence="3" id="KW-1185">Reference proteome</keyword>
<evidence type="ECO:0000256" key="1">
    <source>
        <dbReference type="SAM" id="MobiDB-lite"/>
    </source>
</evidence>
<dbReference type="AlphaFoldDB" id="A0A8J4X8K8"/>
<protein>
    <submittedName>
        <fullName evidence="2">Arginine--tRNA ligase</fullName>
    </submittedName>
</protein>
<name>A0A8J4X8K8_CLAMG</name>